<dbReference type="GO" id="GO:0004343">
    <property type="term" value="F:glucosamine 6-phosphate N-acetyltransferase activity"/>
    <property type="evidence" value="ECO:0007669"/>
    <property type="project" value="UniProtKB-EC"/>
</dbReference>
<dbReference type="PROSITE" id="PS51186">
    <property type="entry name" value="GNAT"/>
    <property type="match status" value="2"/>
</dbReference>
<gene>
    <name evidence="10" type="primary">Cbn-gna-2</name>
    <name evidence="10" type="ORF">CAEBREN_19191</name>
</gene>
<dbReference type="InterPro" id="IPR000182">
    <property type="entry name" value="GNAT_dom"/>
</dbReference>
<evidence type="ECO:0000313" key="10">
    <source>
        <dbReference type="EMBL" id="EGT39927.1"/>
    </source>
</evidence>
<dbReference type="Pfam" id="PF00583">
    <property type="entry name" value="Acetyltransf_1"/>
    <property type="match status" value="2"/>
</dbReference>
<evidence type="ECO:0000313" key="11">
    <source>
        <dbReference type="Proteomes" id="UP000008068"/>
    </source>
</evidence>
<comment type="similarity">
    <text evidence="2">Belongs to the acetyltransferase family. GNA1 subfamily.</text>
</comment>
<evidence type="ECO:0000256" key="1">
    <source>
        <dbReference type="ARBA" id="ARBA00004832"/>
    </source>
</evidence>
<dbReference type="GO" id="GO:0006048">
    <property type="term" value="P:UDP-N-acetylglucosamine biosynthetic process"/>
    <property type="evidence" value="ECO:0007669"/>
    <property type="project" value="UniProtKB-UniPathway"/>
</dbReference>
<organism evidence="11">
    <name type="scientific">Caenorhabditis brenneri</name>
    <name type="common">Nematode worm</name>
    <dbReference type="NCBI Taxonomy" id="135651"/>
    <lineage>
        <taxon>Eukaryota</taxon>
        <taxon>Metazoa</taxon>
        <taxon>Ecdysozoa</taxon>
        <taxon>Nematoda</taxon>
        <taxon>Chromadorea</taxon>
        <taxon>Rhabditida</taxon>
        <taxon>Rhabditina</taxon>
        <taxon>Rhabditomorpha</taxon>
        <taxon>Rhabditoidea</taxon>
        <taxon>Rhabditidae</taxon>
        <taxon>Peloderinae</taxon>
        <taxon>Caenorhabditis</taxon>
    </lineage>
</organism>
<dbReference type="eggNOG" id="KOG3396">
    <property type="taxonomic scope" value="Eukaryota"/>
</dbReference>
<dbReference type="OrthoDB" id="10039976at2759"/>
<dbReference type="OMA" id="VHWPKAR"/>
<keyword evidence="5" id="KW-0012">Acyltransferase</keyword>
<keyword evidence="11" id="KW-1185">Reference proteome</keyword>
<evidence type="ECO:0000256" key="4">
    <source>
        <dbReference type="ARBA" id="ARBA00022679"/>
    </source>
</evidence>
<dbReference type="InterPro" id="IPR039143">
    <property type="entry name" value="GNPNAT1-like"/>
</dbReference>
<feature type="domain" description="N-acetyltransferase" evidence="9">
    <location>
        <begin position="196"/>
        <end position="346"/>
    </location>
</feature>
<dbReference type="PANTHER" id="PTHR13355:SF24">
    <property type="entry name" value="GLUCOSAMINE 6-PHOSPHATE N-ACETYLTRANSFERASE"/>
    <property type="match status" value="1"/>
</dbReference>
<feature type="domain" description="N-acetyltransferase" evidence="9">
    <location>
        <begin position="22"/>
        <end position="175"/>
    </location>
</feature>
<dbReference type="UniPathway" id="UPA00113">
    <property type="reaction ID" value="UER00529"/>
</dbReference>
<comment type="pathway">
    <text evidence="1">Nucleotide-sugar biosynthesis; UDP-N-acetyl-alpha-D-glucosamine biosynthesis; N-acetyl-alpha-D-glucosamine 1-phosphate from alpha-D-glucosamine 6-phosphate (route I): step 1/2.</text>
</comment>
<name>G0NY42_CAEBE</name>
<dbReference type="EC" id="2.3.1.4" evidence="3"/>
<accession>G0NY42</accession>
<dbReference type="FunFam" id="3.40.630.30:FF:000043">
    <property type="entry name" value="Glucosamine 6-phosphate N-acetyltransferase"/>
    <property type="match status" value="2"/>
</dbReference>
<dbReference type="PANTHER" id="PTHR13355">
    <property type="entry name" value="GLUCOSAMINE 6-PHOSPHATE N-ACETYLTRANSFERASE"/>
    <property type="match status" value="1"/>
</dbReference>
<evidence type="ECO:0000256" key="5">
    <source>
        <dbReference type="ARBA" id="ARBA00023315"/>
    </source>
</evidence>
<comment type="catalytic activity">
    <reaction evidence="8">
        <text>D-glucosamine 6-phosphate + acetyl-CoA = N-acetyl-D-glucosamine 6-phosphate + CoA + H(+)</text>
        <dbReference type="Rhea" id="RHEA:10292"/>
        <dbReference type="ChEBI" id="CHEBI:15378"/>
        <dbReference type="ChEBI" id="CHEBI:57287"/>
        <dbReference type="ChEBI" id="CHEBI:57288"/>
        <dbReference type="ChEBI" id="CHEBI:57513"/>
        <dbReference type="ChEBI" id="CHEBI:58725"/>
        <dbReference type="EC" id="2.3.1.4"/>
    </reaction>
</comment>
<dbReference type="EMBL" id="GL379976">
    <property type="protein sequence ID" value="EGT39927.1"/>
    <property type="molecule type" value="Genomic_DNA"/>
</dbReference>
<dbReference type="CDD" id="cd04301">
    <property type="entry name" value="NAT_SF"/>
    <property type="match status" value="1"/>
</dbReference>
<reference evidence="11" key="1">
    <citation type="submission" date="2011-07" db="EMBL/GenBank/DDBJ databases">
        <authorList>
            <consortium name="Caenorhabditis brenneri Sequencing and Analysis Consortium"/>
            <person name="Wilson R.K."/>
        </authorList>
    </citation>
    <scope>NUCLEOTIDE SEQUENCE [LARGE SCALE GENOMIC DNA]</scope>
    <source>
        <strain evidence="11">PB2801</strain>
    </source>
</reference>
<evidence type="ECO:0000256" key="3">
    <source>
        <dbReference type="ARBA" id="ARBA00012703"/>
    </source>
</evidence>
<evidence type="ECO:0000256" key="2">
    <source>
        <dbReference type="ARBA" id="ARBA00006048"/>
    </source>
</evidence>
<dbReference type="AlphaFoldDB" id="G0NY42"/>
<evidence type="ECO:0000256" key="6">
    <source>
        <dbReference type="ARBA" id="ARBA00030011"/>
    </source>
</evidence>
<dbReference type="HOGENOM" id="CLU_802246_0_0_1"/>
<evidence type="ECO:0000256" key="7">
    <source>
        <dbReference type="ARBA" id="ARBA00030832"/>
    </source>
</evidence>
<protein>
    <recommendedName>
        <fullName evidence="3">glucosamine-phosphate N-acetyltransferase</fullName>
        <ecNumber evidence="3">2.3.1.4</ecNumber>
    </recommendedName>
    <alternativeName>
        <fullName evidence="6">Phosphoglucosamine acetylase</fullName>
    </alternativeName>
    <alternativeName>
        <fullName evidence="7">Phosphoglucosamine transacetylase</fullName>
    </alternativeName>
</protein>
<proteinExistence type="inferred from homology"/>
<dbReference type="STRING" id="135651.G0NY42"/>
<sequence>MSAPSLFDERLLPNNISIPDGFRLRPLRRDDFGYLELLKQLTSVGFINQLEFRKRFDAMKRAKSYYVVVLEQIGSSKIVGAATLLIEFKYIHEAGQRGRIEDVVVDAVMRGKKFGVLLNEVLVDMAKLIGVYKLSLECKTELIPFYEKFGYSKNLHFLDQRFDDAKPITWSNPKDQTILFDDSLIPTEGIDVPEGTRVRALRSNDLDYLNLLEQLTSVGYVSKIDFEQRFATMGGSYFIVVLENVTASKIVGAATLVVEFKYIHECGLRGRVEDVVVDEAMRGKKLGVLLNKILVEMAKSLGVYKLSLECKTTLIPFYEKFGYKENIHFMVQRFDNELPPTVVTLD</sequence>
<dbReference type="InParanoid" id="G0NY42"/>
<dbReference type="InterPro" id="IPR016181">
    <property type="entry name" value="Acyl_CoA_acyltransferase"/>
</dbReference>
<dbReference type="Proteomes" id="UP000008068">
    <property type="component" value="Unassembled WGS sequence"/>
</dbReference>
<evidence type="ECO:0000256" key="8">
    <source>
        <dbReference type="ARBA" id="ARBA00048964"/>
    </source>
</evidence>
<dbReference type="FunCoup" id="G0NY42">
    <property type="interactions" value="2"/>
</dbReference>
<dbReference type="SUPFAM" id="SSF55729">
    <property type="entry name" value="Acyl-CoA N-acyltransferases (Nat)"/>
    <property type="match status" value="2"/>
</dbReference>
<evidence type="ECO:0000259" key="9">
    <source>
        <dbReference type="PROSITE" id="PS51186"/>
    </source>
</evidence>
<keyword evidence="4" id="KW-0808">Transferase</keyword>
<dbReference type="Gene3D" id="3.40.630.30">
    <property type="match status" value="2"/>
</dbReference>